<evidence type="ECO:0000313" key="2">
    <source>
        <dbReference type="Proteomes" id="UP000532866"/>
    </source>
</evidence>
<dbReference type="Proteomes" id="UP000532866">
    <property type="component" value="Unassembled WGS sequence"/>
</dbReference>
<dbReference type="EMBL" id="JAAROL010000011">
    <property type="protein sequence ID" value="MBC1333530.1"/>
    <property type="molecule type" value="Genomic_DNA"/>
</dbReference>
<sequence length="116" mass="13481">MVTIAIVIAISIGLTMLVFSEHQRMKLKKNLQAYLQECIYQDEGQVQKIQFKIDKKEKYEKTYIVTALAILANSEDDQGVIETSVVTAGELAAYLQEVKYERRIQKMEHKNIKRMR</sequence>
<name>A0A7X0WGQ8_9LIST</name>
<accession>A0A7X0WGQ8</accession>
<dbReference type="RefSeq" id="WP_185375229.1">
    <property type="nucleotide sequence ID" value="NZ_JAAROL010000011.1"/>
</dbReference>
<reference evidence="1 2" key="1">
    <citation type="submission" date="2020-03" db="EMBL/GenBank/DDBJ databases">
        <title>Soil Listeria distribution.</title>
        <authorList>
            <person name="Liao J."/>
            <person name="Wiedmann M."/>
        </authorList>
    </citation>
    <scope>NUCLEOTIDE SEQUENCE [LARGE SCALE GENOMIC DNA]</scope>
    <source>
        <strain evidence="1 2">FSL L7-1833</strain>
    </source>
</reference>
<organism evidence="1 2">
    <name type="scientific">Listeria booriae</name>
    <dbReference type="NCBI Taxonomy" id="1552123"/>
    <lineage>
        <taxon>Bacteria</taxon>
        <taxon>Bacillati</taxon>
        <taxon>Bacillota</taxon>
        <taxon>Bacilli</taxon>
        <taxon>Bacillales</taxon>
        <taxon>Listeriaceae</taxon>
        <taxon>Listeria</taxon>
    </lineage>
</organism>
<proteinExistence type="predicted"/>
<protein>
    <submittedName>
        <fullName evidence="1">Uncharacterized protein</fullName>
    </submittedName>
</protein>
<gene>
    <name evidence="1" type="ORF">HB759_16415</name>
</gene>
<evidence type="ECO:0000313" key="1">
    <source>
        <dbReference type="EMBL" id="MBC1333530.1"/>
    </source>
</evidence>
<dbReference type="AlphaFoldDB" id="A0A7X0WGQ8"/>
<comment type="caution">
    <text evidence="1">The sequence shown here is derived from an EMBL/GenBank/DDBJ whole genome shotgun (WGS) entry which is preliminary data.</text>
</comment>